<feature type="region of interest" description="Disordered" evidence="1">
    <location>
        <begin position="27"/>
        <end position="77"/>
    </location>
</feature>
<comment type="caution">
    <text evidence="5">The sequence shown here is derived from an EMBL/GenBank/DDBJ whole genome shotgun (WGS) entry which is preliminary data.</text>
</comment>
<dbReference type="Pfam" id="PF11258">
    <property type="entry name" value="DUF3048"/>
    <property type="match status" value="1"/>
</dbReference>
<dbReference type="Gene3D" id="3.50.90.10">
    <property type="entry name" value="YerB-like"/>
    <property type="match status" value="1"/>
</dbReference>
<keyword evidence="2" id="KW-0732">Signal</keyword>
<evidence type="ECO:0000259" key="4">
    <source>
        <dbReference type="Pfam" id="PF17479"/>
    </source>
</evidence>
<dbReference type="EMBL" id="JAGGLD010000002">
    <property type="protein sequence ID" value="MBP2000871.1"/>
    <property type="molecule type" value="Genomic_DNA"/>
</dbReference>
<dbReference type="Pfam" id="PF17479">
    <property type="entry name" value="DUF3048_C"/>
    <property type="match status" value="1"/>
</dbReference>
<evidence type="ECO:0000256" key="1">
    <source>
        <dbReference type="SAM" id="MobiDB-lite"/>
    </source>
</evidence>
<evidence type="ECO:0000259" key="3">
    <source>
        <dbReference type="Pfam" id="PF11258"/>
    </source>
</evidence>
<evidence type="ECO:0008006" key="7">
    <source>
        <dbReference type="Google" id="ProtNLM"/>
    </source>
</evidence>
<dbReference type="InterPro" id="IPR021416">
    <property type="entry name" value="DUF3048_N"/>
</dbReference>
<name>A0ABS4JGM1_9BACL</name>
<sequence>MNSRPLYKTIWMLAALSLALTACQSKEQERIPTTSKPTATDTAKPGGDGNNSKPAPVEGDTTPLVSKLTGRPQDQAQANTRPLAVMVNNAPAARPQSGLLEADIVYEVLAEGGITRLVAIYQSSLKETKVGPIRSIRPYLIDLGESYHGVLVHAGGSTDAYALIQTLHKEDLDEISNAGAYFWRDKSRKAPHNLYSNPQKLLAGAKKRGYALIDDQVPAYTFYSDKNSALPEGSAVAGIEIKFLLNNYKVSYRHNASTHMYARFINGQPHKDLDSGKQLTAMNIVVLGANHKTLDNVGRLSVDMESGGKALLFQRGKVIRGEWVHKKNDIIRFMKDGKEVPFYPGQTYFNIVPNTPSFESHVQMIP</sequence>
<feature type="signal peptide" evidence="2">
    <location>
        <begin position="1"/>
        <end position="27"/>
    </location>
</feature>
<feature type="compositionally biased region" description="Polar residues" evidence="1">
    <location>
        <begin position="31"/>
        <end position="41"/>
    </location>
</feature>
<feature type="chain" id="PRO_5046858196" description="DUF3048 domain-containing protein" evidence="2">
    <location>
        <begin position="28"/>
        <end position="366"/>
    </location>
</feature>
<evidence type="ECO:0000313" key="5">
    <source>
        <dbReference type="EMBL" id="MBP2000871.1"/>
    </source>
</evidence>
<accession>A0ABS4JGM1</accession>
<proteinExistence type="predicted"/>
<dbReference type="InterPro" id="IPR023158">
    <property type="entry name" value="YerB-like_sf"/>
</dbReference>
<evidence type="ECO:0000313" key="6">
    <source>
        <dbReference type="Proteomes" id="UP001519288"/>
    </source>
</evidence>
<protein>
    <recommendedName>
        <fullName evidence="7">DUF3048 domain-containing protein</fullName>
    </recommendedName>
</protein>
<keyword evidence="6" id="KW-1185">Reference proteome</keyword>
<dbReference type="SUPFAM" id="SSF159774">
    <property type="entry name" value="YerB-like"/>
    <property type="match status" value="1"/>
</dbReference>
<gene>
    <name evidence="5" type="ORF">J2Z69_001902</name>
</gene>
<reference evidence="5 6" key="1">
    <citation type="submission" date="2021-03" db="EMBL/GenBank/DDBJ databases">
        <title>Genomic Encyclopedia of Type Strains, Phase IV (KMG-IV): sequencing the most valuable type-strain genomes for metagenomic binning, comparative biology and taxonomic classification.</title>
        <authorList>
            <person name="Goeker M."/>
        </authorList>
    </citation>
    <scope>NUCLEOTIDE SEQUENCE [LARGE SCALE GENOMIC DNA]</scope>
    <source>
        <strain evidence="5 6">DSM 26806</strain>
    </source>
</reference>
<dbReference type="RefSeq" id="WP_209861370.1">
    <property type="nucleotide sequence ID" value="NZ_JAGGLD010000002.1"/>
</dbReference>
<dbReference type="InterPro" id="IPR035328">
    <property type="entry name" value="DUF3048_C"/>
</dbReference>
<dbReference type="Proteomes" id="UP001519288">
    <property type="component" value="Unassembled WGS sequence"/>
</dbReference>
<feature type="domain" description="DUF3048" evidence="3">
    <location>
        <begin position="68"/>
        <end position="210"/>
    </location>
</feature>
<evidence type="ECO:0000256" key="2">
    <source>
        <dbReference type="SAM" id="SignalP"/>
    </source>
</evidence>
<feature type="domain" description="DUF3048" evidence="4">
    <location>
        <begin position="240"/>
        <end position="348"/>
    </location>
</feature>
<dbReference type="PROSITE" id="PS51257">
    <property type="entry name" value="PROKAR_LIPOPROTEIN"/>
    <property type="match status" value="1"/>
</dbReference>
<organism evidence="5 6">
    <name type="scientific">Paenibacillus shirakamiensis</name>
    <dbReference type="NCBI Taxonomy" id="1265935"/>
    <lineage>
        <taxon>Bacteria</taxon>
        <taxon>Bacillati</taxon>
        <taxon>Bacillota</taxon>
        <taxon>Bacilli</taxon>
        <taxon>Bacillales</taxon>
        <taxon>Paenibacillaceae</taxon>
        <taxon>Paenibacillus</taxon>
    </lineage>
</organism>